<evidence type="ECO:0000313" key="11">
    <source>
        <dbReference type="EMBL" id="MDT0617855.1"/>
    </source>
</evidence>
<dbReference type="EC" id="2.5.1.15" evidence="4 9"/>
<evidence type="ECO:0000256" key="5">
    <source>
        <dbReference type="ARBA" id="ARBA00022679"/>
    </source>
</evidence>
<dbReference type="InterPro" id="IPR045031">
    <property type="entry name" value="DHP_synth-like"/>
</dbReference>
<name>A0ABU3B736_9GAMM</name>
<dbReference type="PANTHER" id="PTHR20941:SF1">
    <property type="entry name" value="FOLIC ACID SYNTHESIS PROTEIN FOL1"/>
    <property type="match status" value="1"/>
</dbReference>
<dbReference type="SUPFAM" id="SSF51717">
    <property type="entry name" value="Dihydropteroate synthetase-like"/>
    <property type="match status" value="1"/>
</dbReference>
<dbReference type="Gene3D" id="3.20.20.20">
    <property type="entry name" value="Dihydropteroate synthase-like"/>
    <property type="match status" value="1"/>
</dbReference>
<evidence type="ECO:0000313" key="12">
    <source>
        <dbReference type="Proteomes" id="UP001259982"/>
    </source>
</evidence>
<keyword evidence="7 9" id="KW-0460">Magnesium</keyword>
<gene>
    <name evidence="11" type="primary">folP</name>
    <name evidence="11" type="ORF">RM531_05175</name>
</gene>
<dbReference type="PANTHER" id="PTHR20941">
    <property type="entry name" value="FOLATE SYNTHESIS PROTEINS"/>
    <property type="match status" value="1"/>
</dbReference>
<dbReference type="EMBL" id="JAVRHY010000003">
    <property type="protein sequence ID" value="MDT0617855.1"/>
    <property type="molecule type" value="Genomic_DNA"/>
</dbReference>
<evidence type="ECO:0000256" key="3">
    <source>
        <dbReference type="ARBA" id="ARBA00004763"/>
    </source>
</evidence>
<organism evidence="11 12">
    <name type="scientific">Spectribacter acetivorans</name>
    <dbReference type="NCBI Taxonomy" id="3075603"/>
    <lineage>
        <taxon>Bacteria</taxon>
        <taxon>Pseudomonadati</taxon>
        <taxon>Pseudomonadota</taxon>
        <taxon>Gammaproteobacteria</taxon>
        <taxon>Salinisphaerales</taxon>
        <taxon>Salinisphaeraceae</taxon>
        <taxon>Spectribacter</taxon>
    </lineage>
</organism>
<comment type="function">
    <text evidence="9">Catalyzes the condensation of para-aminobenzoate (pABA) with 6-hydroxymethyl-7,8-dihydropterin diphosphate (DHPt-PP) to form 7,8-dihydropteroate (H2Pte), the immediate precursor of folate derivatives.</text>
</comment>
<evidence type="ECO:0000256" key="8">
    <source>
        <dbReference type="ARBA" id="ARBA00022909"/>
    </source>
</evidence>
<comment type="caution">
    <text evidence="11">The sequence shown here is derived from an EMBL/GenBank/DDBJ whole genome shotgun (WGS) entry which is preliminary data.</text>
</comment>
<evidence type="ECO:0000256" key="1">
    <source>
        <dbReference type="ARBA" id="ARBA00000012"/>
    </source>
</evidence>
<evidence type="ECO:0000256" key="9">
    <source>
        <dbReference type="RuleBase" id="RU361205"/>
    </source>
</evidence>
<keyword evidence="6 9" id="KW-0479">Metal-binding</keyword>
<dbReference type="GO" id="GO:0004156">
    <property type="term" value="F:dihydropteroate synthase activity"/>
    <property type="evidence" value="ECO:0007669"/>
    <property type="project" value="UniProtKB-EC"/>
</dbReference>
<dbReference type="Proteomes" id="UP001259982">
    <property type="component" value="Unassembled WGS sequence"/>
</dbReference>
<proteinExistence type="inferred from homology"/>
<reference evidence="11 12" key="1">
    <citation type="submission" date="2023-09" db="EMBL/GenBank/DDBJ databases">
        <authorList>
            <person name="Rey-Velasco X."/>
        </authorList>
    </citation>
    <scope>NUCLEOTIDE SEQUENCE [LARGE SCALE GENOMIC DNA]</scope>
    <source>
        <strain evidence="11 12">P385</strain>
    </source>
</reference>
<comment type="pathway">
    <text evidence="3 9">Cofactor biosynthesis; tetrahydrofolate biosynthesis; 7,8-dihydrofolate from 2-amino-4-hydroxy-6-hydroxymethyl-7,8-dihydropteridine diphosphate and 4-aminobenzoate: step 1/2.</text>
</comment>
<dbReference type="PROSITE" id="PS00793">
    <property type="entry name" value="DHPS_2"/>
    <property type="match status" value="1"/>
</dbReference>
<accession>A0ABU3B736</accession>
<feature type="domain" description="Pterin-binding" evidence="10">
    <location>
        <begin position="16"/>
        <end position="269"/>
    </location>
</feature>
<dbReference type="NCBIfam" id="TIGR01496">
    <property type="entry name" value="DHPS"/>
    <property type="match status" value="1"/>
</dbReference>
<protein>
    <recommendedName>
        <fullName evidence="4 9">Dihydropteroate synthase</fullName>
        <shortName evidence="9">DHPS</shortName>
        <ecNumber evidence="4 9">2.5.1.15</ecNumber>
    </recommendedName>
    <alternativeName>
        <fullName evidence="9">Dihydropteroate pyrophosphorylase</fullName>
    </alternativeName>
</protein>
<sequence>MSELDCRGRFLSLDRPVLMGVLNITPDSFSDGGRFVDAPAAVDRAHALVAAGAAIIDIGGESSRPGAEPVAETEELDRVLPVIEALHGRIDAVISIDTIKPSVMRAACAAGAGLINDIRALQEPGALEAAAASGAAVCLMHMQGEPRTMQASPRYDDVVDDVRTFLARRLAACEAAGIPRNRLLVDPGFGFGKTLTHNLALLRRLERFGSLGVPLLAGLSRKSMFSKLLGDMPPEKRMPASVAAAAIAVLGGARVIRTHDVEATRQAVELAWALPA</sequence>
<keyword evidence="12" id="KW-1185">Reference proteome</keyword>
<keyword evidence="5 9" id="KW-0808">Transferase</keyword>
<dbReference type="InterPro" id="IPR011005">
    <property type="entry name" value="Dihydropteroate_synth-like_sf"/>
</dbReference>
<dbReference type="Pfam" id="PF00809">
    <property type="entry name" value="Pterin_bind"/>
    <property type="match status" value="1"/>
</dbReference>
<dbReference type="InterPro" id="IPR006390">
    <property type="entry name" value="DHP_synth_dom"/>
</dbReference>
<comment type="cofactor">
    <cofactor evidence="2 9">
        <name>Mg(2+)</name>
        <dbReference type="ChEBI" id="CHEBI:18420"/>
    </cofactor>
</comment>
<comment type="similarity">
    <text evidence="9">Belongs to the DHPS family.</text>
</comment>
<dbReference type="PROSITE" id="PS00792">
    <property type="entry name" value="DHPS_1"/>
    <property type="match status" value="1"/>
</dbReference>
<keyword evidence="8 9" id="KW-0289">Folate biosynthesis</keyword>
<comment type="catalytic activity">
    <reaction evidence="1">
        <text>(7,8-dihydropterin-6-yl)methyl diphosphate + 4-aminobenzoate = 7,8-dihydropteroate + diphosphate</text>
        <dbReference type="Rhea" id="RHEA:19949"/>
        <dbReference type="ChEBI" id="CHEBI:17836"/>
        <dbReference type="ChEBI" id="CHEBI:17839"/>
        <dbReference type="ChEBI" id="CHEBI:33019"/>
        <dbReference type="ChEBI" id="CHEBI:72950"/>
        <dbReference type="EC" id="2.5.1.15"/>
    </reaction>
</comment>
<evidence type="ECO:0000256" key="2">
    <source>
        <dbReference type="ARBA" id="ARBA00001946"/>
    </source>
</evidence>
<evidence type="ECO:0000256" key="4">
    <source>
        <dbReference type="ARBA" id="ARBA00012458"/>
    </source>
</evidence>
<evidence type="ECO:0000259" key="10">
    <source>
        <dbReference type="PROSITE" id="PS50972"/>
    </source>
</evidence>
<evidence type="ECO:0000256" key="6">
    <source>
        <dbReference type="ARBA" id="ARBA00022723"/>
    </source>
</evidence>
<evidence type="ECO:0000256" key="7">
    <source>
        <dbReference type="ARBA" id="ARBA00022842"/>
    </source>
</evidence>
<dbReference type="CDD" id="cd00739">
    <property type="entry name" value="DHPS"/>
    <property type="match status" value="1"/>
</dbReference>
<dbReference type="PROSITE" id="PS50972">
    <property type="entry name" value="PTERIN_BINDING"/>
    <property type="match status" value="1"/>
</dbReference>
<dbReference type="InterPro" id="IPR000489">
    <property type="entry name" value="Pterin-binding_dom"/>
</dbReference>